<name>A0A438LZR8_9ACTN</name>
<dbReference type="Proteomes" id="UP000284824">
    <property type="component" value="Unassembled WGS sequence"/>
</dbReference>
<dbReference type="RefSeq" id="WP_127931333.1">
    <property type="nucleotide sequence ID" value="NZ_SAUN01000001.1"/>
</dbReference>
<dbReference type="GO" id="GO:0006633">
    <property type="term" value="P:fatty acid biosynthetic process"/>
    <property type="evidence" value="ECO:0007669"/>
    <property type="project" value="InterPro"/>
</dbReference>
<gene>
    <name evidence="5" type="ORF">EDD27_1062</name>
</gene>
<evidence type="ECO:0000256" key="1">
    <source>
        <dbReference type="ARBA" id="ARBA00022679"/>
    </source>
</evidence>
<keyword evidence="6" id="KW-1185">Reference proteome</keyword>
<organism evidence="5 6">
    <name type="scientific">Nonomuraea polychroma</name>
    <dbReference type="NCBI Taxonomy" id="46176"/>
    <lineage>
        <taxon>Bacteria</taxon>
        <taxon>Bacillati</taxon>
        <taxon>Actinomycetota</taxon>
        <taxon>Actinomycetes</taxon>
        <taxon>Streptosporangiales</taxon>
        <taxon>Streptosporangiaceae</taxon>
        <taxon>Nonomuraea</taxon>
    </lineage>
</organism>
<proteinExistence type="predicted"/>
<reference evidence="5 6" key="1">
    <citation type="submission" date="2019-01" db="EMBL/GenBank/DDBJ databases">
        <title>Sequencing the genomes of 1000 actinobacteria strains.</title>
        <authorList>
            <person name="Klenk H.-P."/>
        </authorList>
    </citation>
    <scope>NUCLEOTIDE SEQUENCE [LARGE SCALE GENOMIC DNA]</scope>
    <source>
        <strain evidence="5 6">DSM 43925</strain>
    </source>
</reference>
<keyword evidence="2" id="KW-0012">Acyltransferase</keyword>
<dbReference type="InterPro" id="IPR016039">
    <property type="entry name" value="Thiolase-like"/>
</dbReference>
<evidence type="ECO:0000313" key="6">
    <source>
        <dbReference type="Proteomes" id="UP000284824"/>
    </source>
</evidence>
<comment type="caution">
    <text evidence="5">The sequence shown here is derived from an EMBL/GenBank/DDBJ whole genome shotgun (WGS) entry which is preliminary data.</text>
</comment>
<keyword evidence="1" id="KW-0808">Transferase</keyword>
<dbReference type="AlphaFoldDB" id="A0A438LZR8"/>
<evidence type="ECO:0000259" key="3">
    <source>
        <dbReference type="Pfam" id="PF08541"/>
    </source>
</evidence>
<evidence type="ECO:0000256" key="2">
    <source>
        <dbReference type="ARBA" id="ARBA00023315"/>
    </source>
</evidence>
<dbReference type="Gene3D" id="3.40.47.10">
    <property type="match status" value="2"/>
</dbReference>
<dbReference type="Pfam" id="PF08545">
    <property type="entry name" value="ACP_syn_III"/>
    <property type="match status" value="1"/>
</dbReference>
<dbReference type="GO" id="GO:0004315">
    <property type="term" value="F:3-oxoacyl-[acyl-carrier-protein] synthase activity"/>
    <property type="evidence" value="ECO:0007669"/>
    <property type="project" value="InterPro"/>
</dbReference>
<dbReference type="GO" id="GO:0044550">
    <property type="term" value="P:secondary metabolite biosynthetic process"/>
    <property type="evidence" value="ECO:0007669"/>
    <property type="project" value="TreeGrafter"/>
</dbReference>
<dbReference type="EMBL" id="SAUN01000001">
    <property type="protein sequence ID" value="RVX38738.1"/>
    <property type="molecule type" value="Genomic_DNA"/>
</dbReference>
<feature type="domain" description="Beta-ketoacyl-[acyl-carrier-protein] synthase III N-terminal" evidence="4">
    <location>
        <begin position="111"/>
        <end position="183"/>
    </location>
</feature>
<dbReference type="InterPro" id="IPR013751">
    <property type="entry name" value="ACP_syn_III_N"/>
</dbReference>
<accession>A0A438LZR8</accession>
<dbReference type="Pfam" id="PF08541">
    <property type="entry name" value="ACP_syn_III_C"/>
    <property type="match status" value="1"/>
</dbReference>
<sequence length="356" mass="38661">MRIPDIYVSGLGIYLPETVSVQDAIDQGLYRPDDPEDVERQGWTGTAVAGDISAPDMALRASQEALKQWGREADALDLLVYTDVWHQGPDGWQPQLYLQNHLNVGDLLAIELRHGCNGVFSSLEMAASYLMSDQSRQAALIVASDNFGTPLIDRWHSGPDFIAGDGAAAAVITREPGYAQLLSVTSTAIPQAEEMHRCGEAMFPPGATLGNHVSFKQRLEAYRNKVFTEGVGMDFGITLYEKSKECVDRALAEAGIGLGDVDRVIMTNCSREESEAQFLGVLELPLSMTTWEFTRTIGHLGAGDHLISLDHLFKTQQLAPGDRVLVVGLAPGVTYSCAVFKVLDTPYGSRATEVSA</sequence>
<protein>
    <submittedName>
        <fullName evidence="5">3-oxoacyl-[acyl-carrier-protein] synthase-3/clorobiocin biosynthesis protein CloN2</fullName>
    </submittedName>
</protein>
<feature type="domain" description="Beta-ketoacyl-[acyl-carrier-protein] synthase III C-terminal" evidence="3">
    <location>
        <begin position="251"/>
        <end position="341"/>
    </location>
</feature>
<dbReference type="CDD" id="cd00827">
    <property type="entry name" value="init_cond_enzymes"/>
    <property type="match status" value="1"/>
</dbReference>
<evidence type="ECO:0000259" key="4">
    <source>
        <dbReference type="Pfam" id="PF08545"/>
    </source>
</evidence>
<evidence type="ECO:0000313" key="5">
    <source>
        <dbReference type="EMBL" id="RVX38738.1"/>
    </source>
</evidence>
<dbReference type="PANTHER" id="PTHR34069:SF2">
    <property type="entry name" value="BETA-KETOACYL-[ACYL-CARRIER-PROTEIN] SYNTHASE III"/>
    <property type="match status" value="1"/>
</dbReference>
<dbReference type="PANTHER" id="PTHR34069">
    <property type="entry name" value="3-OXOACYL-[ACYL-CARRIER-PROTEIN] SYNTHASE 3"/>
    <property type="match status" value="1"/>
</dbReference>
<dbReference type="SUPFAM" id="SSF53901">
    <property type="entry name" value="Thiolase-like"/>
    <property type="match status" value="1"/>
</dbReference>
<dbReference type="InterPro" id="IPR013747">
    <property type="entry name" value="ACP_syn_III_C"/>
</dbReference>
<dbReference type="OrthoDB" id="7055207at2"/>